<reference evidence="3" key="1">
    <citation type="submission" date="2014-10" db="EMBL/GenBank/DDBJ databases">
        <authorList>
            <person name="King R."/>
        </authorList>
    </citation>
    <scope>NUCLEOTIDE SEQUENCE [LARGE SCALE GENOMIC DNA]</scope>
    <source>
        <strain evidence="3">A3/5</strain>
    </source>
</reference>
<proteinExistence type="predicted"/>
<name>A0A2L2SYH8_9HYPO</name>
<dbReference type="Proteomes" id="UP000245910">
    <property type="component" value="Chromosome II"/>
</dbReference>
<sequence length="107" mass="12865">MRKEERSVFDTIFVNFAFTVNIMSGNRVYNHDDYELVPNPKDHVEILDYDHEDAEWDDCDFEVKKKTSDPKPAASAPKANKNFRRRRINKTRFSSRWRPRKDICNQR</sequence>
<feature type="region of interest" description="Disordered" evidence="1">
    <location>
        <begin position="64"/>
        <end position="85"/>
    </location>
</feature>
<feature type="compositionally biased region" description="Low complexity" evidence="1">
    <location>
        <begin position="70"/>
        <end position="80"/>
    </location>
</feature>
<evidence type="ECO:0000313" key="3">
    <source>
        <dbReference type="Proteomes" id="UP000245910"/>
    </source>
</evidence>
<accession>A0A2L2SYH8</accession>
<organism evidence="2 3">
    <name type="scientific">Fusarium venenatum</name>
    <dbReference type="NCBI Taxonomy" id="56646"/>
    <lineage>
        <taxon>Eukaryota</taxon>
        <taxon>Fungi</taxon>
        <taxon>Dikarya</taxon>
        <taxon>Ascomycota</taxon>
        <taxon>Pezizomycotina</taxon>
        <taxon>Sordariomycetes</taxon>
        <taxon>Hypocreomycetidae</taxon>
        <taxon>Hypocreales</taxon>
        <taxon>Nectriaceae</taxon>
        <taxon>Fusarium</taxon>
    </lineage>
</organism>
<dbReference type="EMBL" id="LN649230">
    <property type="protein sequence ID" value="CEI62048.1"/>
    <property type="molecule type" value="Genomic_DNA"/>
</dbReference>
<keyword evidence="3" id="KW-1185">Reference proteome</keyword>
<dbReference type="AlphaFoldDB" id="A0A2L2SYH8"/>
<protein>
    <submittedName>
        <fullName evidence="2">Uncharacterized protein</fullName>
    </submittedName>
</protein>
<evidence type="ECO:0000313" key="2">
    <source>
        <dbReference type="EMBL" id="CEI62048.1"/>
    </source>
</evidence>
<evidence type="ECO:0000256" key="1">
    <source>
        <dbReference type="SAM" id="MobiDB-lite"/>
    </source>
</evidence>